<name>A0ABX1TT63_9GAMM</name>
<comment type="caution">
    <text evidence="2">The sequence shown here is derived from an EMBL/GenBank/DDBJ whole genome shotgun (WGS) entry which is preliminary data.</text>
</comment>
<dbReference type="Gene3D" id="3.40.50.300">
    <property type="entry name" value="P-loop containing nucleotide triphosphate hydrolases"/>
    <property type="match status" value="1"/>
</dbReference>
<dbReference type="Pfam" id="PF00004">
    <property type="entry name" value="AAA"/>
    <property type="match status" value="1"/>
</dbReference>
<dbReference type="InterPro" id="IPR027417">
    <property type="entry name" value="P-loop_NTPase"/>
</dbReference>
<feature type="domain" description="AAA+ ATPase" evidence="1">
    <location>
        <begin position="77"/>
        <end position="265"/>
    </location>
</feature>
<reference evidence="2 3" key="1">
    <citation type="submission" date="2019-03" db="EMBL/GenBank/DDBJ databases">
        <title>Metabolic reconstructions from genomes of highly enriched 'Candidatus Accumulibacter' and 'Candidatus Competibacter' bioreactor populations.</title>
        <authorList>
            <person name="Annavajhala M.K."/>
            <person name="Welles L."/>
            <person name="Abbas B."/>
            <person name="Sorokin D."/>
            <person name="Park H."/>
            <person name="Van Loosdrecht M."/>
            <person name="Chandran K."/>
        </authorList>
    </citation>
    <scope>NUCLEOTIDE SEQUENCE [LARGE SCALE GENOMIC DNA]</scope>
    <source>
        <strain evidence="2 3">SBR_G</strain>
    </source>
</reference>
<evidence type="ECO:0000313" key="2">
    <source>
        <dbReference type="EMBL" id="NMQ21141.1"/>
    </source>
</evidence>
<accession>A0ABX1TT63</accession>
<evidence type="ECO:0000259" key="1">
    <source>
        <dbReference type="SMART" id="SM00382"/>
    </source>
</evidence>
<dbReference type="SMART" id="SM00382">
    <property type="entry name" value="AAA"/>
    <property type="match status" value="1"/>
</dbReference>
<dbReference type="RefSeq" id="WP_169250408.1">
    <property type="nucleotide sequence ID" value="NZ_SPMZ01000077.1"/>
</dbReference>
<gene>
    <name evidence="2" type="ORF">E4P82_19240</name>
</gene>
<dbReference type="EMBL" id="SPMZ01000077">
    <property type="protein sequence ID" value="NMQ21141.1"/>
    <property type="molecule type" value="Genomic_DNA"/>
</dbReference>
<dbReference type="InterPro" id="IPR003959">
    <property type="entry name" value="ATPase_AAA_core"/>
</dbReference>
<evidence type="ECO:0000313" key="3">
    <source>
        <dbReference type="Proteomes" id="UP000760480"/>
    </source>
</evidence>
<proteinExistence type="predicted"/>
<sequence length="348" mass="39494">MANEATTPDDGKTGWWVYRGTGEYNDDNRLSPRVIAGLKPGDTPPWRRFDPEANRRRGAEFIPEPHEIERVNAALLLRRPLLVTGRPGTGKTSLTYAVAHELGLEPVLRWSITSRTTLKDGLYHYDAIARLQDIPQTGEQKGERPPIGDYIKLGPLGTAFLGKKHEETYYPRVLLIDEIDKSDIDLPNDLLHVFEEGEFEIPELKRQKESRFEIEPWDGGAKVEIREGKVQCRAFPIIVMTSNGEREFPPAFLRRCLQLEMRPPARGKLQRIVEARLGPAGAHDAKIADLLGRFLADRDDKKKDLATDQFLNAVFLILHDIDPLQGVRPLEDKDALIEALWKSLSEER</sequence>
<protein>
    <submittedName>
        <fullName evidence="2">AAA family ATPase</fullName>
    </submittedName>
</protein>
<dbReference type="SUPFAM" id="SSF52540">
    <property type="entry name" value="P-loop containing nucleoside triphosphate hydrolases"/>
    <property type="match status" value="1"/>
</dbReference>
<keyword evidence="3" id="KW-1185">Reference proteome</keyword>
<dbReference type="Proteomes" id="UP000760480">
    <property type="component" value="Unassembled WGS sequence"/>
</dbReference>
<dbReference type="InterPro" id="IPR003593">
    <property type="entry name" value="AAA+_ATPase"/>
</dbReference>
<organism evidence="2 3">
    <name type="scientific">Candidatus Competibacter phosphatis</name>
    <dbReference type="NCBI Taxonomy" id="221280"/>
    <lineage>
        <taxon>Bacteria</taxon>
        <taxon>Pseudomonadati</taxon>
        <taxon>Pseudomonadota</taxon>
        <taxon>Gammaproteobacteria</taxon>
        <taxon>Candidatus Competibacteraceae</taxon>
        <taxon>Candidatus Competibacter</taxon>
    </lineage>
</organism>